<evidence type="ECO:0000313" key="1">
    <source>
        <dbReference type="EMBL" id="DAD75367.1"/>
    </source>
</evidence>
<reference evidence="1" key="1">
    <citation type="journal article" date="2021" name="Proc. Natl. Acad. Sci. U.S.A.">
        <title>A Catalog of Tens of Thousands of Viruses from Human Metagenomes Reveals Hidden Associations with Chronic Diseases.</title>
        <authorList>
            <person name="Tisza M.J."/>
            <person name="Buck C.B."/>
        </authorList>
    </citation>
    <scope>NUCLEOTIDE SEQUENCE</scope>
    <source>
        <strain evidence="1">Ct1vM3</strain>
    </source>
</reference>
<proteinExistence type="predicted"/>
<accession>A0A8S5LZZ0</accession>
<protein>
    <submittedName>
        <fullName evidence="1">Putative cytoplasmic protein</fullName>
    </submittedName>
</protein>
<dbReference type="Gene3D" id="3.10.450.50">
    <property type="match status" value="1"/>
</dbReference>
<sequence length="137" mass="15018">MRLKTLLTVSLLAATSVAWAADSTKVALIKQVYREAAARPDNSLDILKKYADNNLKQAIRTGEKAEGVCLDADPIWNSQDPQVTRKISVTELGNGKVRASFTQYGSRVNVDYLLNCAGRNCKISDVSGIKSLMLKCR</sequence>
<dbReference type="EMBL" id="BK014780">
    <property type="protein sequence ID" value="DAD75367.1"/>
    <property type="molecule type" value="Genomic_DNA"/>
</dbReference>
<organism evidence="1">
    <name type="scientific">Myoviridae sp. ct1vM3</name>
    <dbReference type="NCBI Taxonomy" id="2826603"/>
    <lineage>
        <taxon>Viruses</taxon>
        <taxon>Duplodnaviria</taxon>
        <taxon>Heunggongvirae</taxon>
        <taxon>Uroviricota</taxon>
        <taxon>Caudoviricetes</taxon>
    </lineage>
</organism>
<name>A0A8S5LZZ0_9CAUD</name>